<keyword evidence="6 7" id="KW-0472">Membrane</keyword>
<dbReference type="InterPro" id="IPR050809">
    <property type="entry name" value="UgpAE/MalFG_permease"/>
</dbReference>
<feature type="domain" description="ABC transmembrane type-1" evidence="8">
    <location>
        <begin position="84"/>
        <end position="299"/>
    </location>
</feature>
<evidence type="ECO:0000259" key="8">
    <source>
        <dbReference type="PROSITE" id="PS50928"/>
    </source>
</evidence>
<dbReference type="RefSeq" id="WP_330377445.1">
    <property type="nucleotide sequence ID" value="NZ_CABMJZ010000070.1"/>
</dbReference>
<keyword evidence="4 7" id="KW-0812">Transmembrane</keyword>
<feature type="transmembrane region" description="Helical" evidence="7">
    <location>
        <begin position="121"/>
        <end position="141"/>
    </location>
</feature>
<dbReference type="Gene3D" id="1.10.3720.10">
    <property type="entry name" value="MetI-like"/>
    <property type="match status" value="1"/>
</dbReference>
<keyword evidence="3" id="KW-1003">Cell membrane</keyword>
<comment type="subcellular location">
    <subcellularLocation>
        <location evidence="1 7">Cell membrane</location>
        <topology evidence="1 7">Multi-pass membrane protein</topology>
    </subcellularLocation>
</comment>
<evidence type="ECO:0000256" key="4">
    <source>
        <dbReference type="ARBA" id="ARBA00022692"/>
    </source>
</evidence>
<feature type="transmembrane region" description="Helical" evidence="7">
    <location>
        <begin position="175"/>
        <end position="200"/>
    </location>
</feature>
<accession>A0A4U8QB39</accession>
<evidence type="ECO:0000313" key="9">
    <source>
        <dbReference type="EMBL" id="TLD02265.1"/>
    </source>
</evidence>
<feature type="transmembrane region" description="Helical" evidence="7">
    <location>
        <begin position="83"/>
        <end position="109"/>
    </location>
</feature>
<evidence type="ECO:0000256" key="7">
    <source>
        <dbReference type="RuleBase" id="RU363032"/>
    </source>
</evidence>
<dbReference type="InterPro" id="IPR000515">
    <property type="entry name" value="MetI-like"/>
</dbReference>
<dbReference type="SUPFAM" id="SSF161098">
    <property type="entry name" value="MetI-like"/>
    <property type="match status" value="1"/>
</dbReference>
<dbReference type="GO" id="GO:0055085">
    <property type="term" value="P:transmembrane transport"/>
    <property type="evidence" value="ECO:0007669"/>
    <property type="project" value="InterPro"/>
</dbReference>
<sequence length="312" mass="34837">MKAITKTAKVRVDKKNKIKSSNWQFWLIIAIPAIYAFVFAYIPMGGILMAFKDYSIRKGIFGSDWVGLKYFQQFLMSPSSSKVIINTLVLGVYTLLINFPLPIILAIGLNEMRSVRYKKTIQMVTYAPYFISTVVMVGMMMQMMDLRTGVINILLGKIGIDPINFFGDVKLFRGLYVWSGLWQTAGYSAIIYIAALAGVSPELKEAARMDGASRLQRIWHVDLPAILPTIITMLIFNCGSVMNIGFDKVFLMQNSLNSGVSEVISTFVYKVGIVNSDFGFSTAAGLFQSIVSFVLLVIVNKVCKKVTETSLW</sequence>
<evidence type="ECO:0000256" key="2">
    <source>
        <dbReference type="ARBA" id="ARBA00022448"/>
    </source>
</evidence>
<evidence type="ECO:0000313" key="10">
    <source>
        <dbReference type="Proteomes" id="UP000306509"/>
    </source>
</evidence>
<dbReference type="STRING" id="180332.GCA_000797495_02002"/>
<dbReference type="GO" id="GO:0005886">
    <property type="term" value="C:plasma membrane"/>
    <property type="evidence" value="ECO:0007669"/>
    <property type="project" value="UniProtKB-SubCell"/>
</dbReference>
<gene>
    <name evidence="9" type="primary">yteP_6</name>
    <name evidence="9" type="ORF">DSM106044_00832</name>
</gene>
<protein>
    <submittedName>
        <fullName evidence="9">Putative multiple-sugar transport system permease YteP</fullName>
    </submittedName>
</protein>
<keyword evidence="10" id="KW-1185">Reference proteome</keyword>
<keyword evidence="5 7" id="KW-1133">Transmembrane helix</keyword>
<evidence type="ECO:0000256" key="3">
    <source>
        <dbReference type="ARBA" id="ARBA00022475"/>
    </source>
</evidence>
<name>A0A4U8QB39_9FIRM</name>
<dbReference type="Proteomes" id="UP000306509">
    <property type="component" value="Unassembled WGS sequence"/>
</dbReference>
<evidence type="ECO:0000256" key="6">
    <source>
        <dbReference type="ARBA" id="ARBA00023136"/>
    </source>
</evidence>
<proteinExistence type="inferred from homology"/>
<organism evidence="9 10">
    <name type="scientific">Robinsoniella peoriensis</name>
    <dbReference type="NCBI Taxonomy" id="180332"/>
    <lineage>
        <taxon>Bacteria</taxon>
        <taxon>Bacillati</taxon>
        <taxon>Bacillota</taxon>
        <taxon>Clostridia</taxon>
        <taxon>Lachnospirales</taxon>
        <taxon>Lachnospiraceae</taxon>
        <taxon>Robinsoniella</taxon>
    </lineage>
</organism>
<dbReference type="PROSITE" id="PS50928">
    <property type="entry name" value="ABC_TM1"/>
    <property type="match status" value="1"/>
</dbReference>
<evidence type="ECO:0000256" key="1">
    <source>
        <dbReference type="ARBA" id="ARBA00004651"/>
    </source>
</evidence>
<dbReference type="Pfam" id="PF00528">
    <property type="entry name" value="BPD_transp_1"/>
    <property type="match status" value="1"/>
</dbReference>
<dbReference type="PANTHER" id="PTHR43227:SF11">
    <property type="entry name" value="BLL4140 PROTEIN"/>
    <property type="match status" value="1"/>
</dbReference>
<reference evidence="9 10" key="1">
    <citation type="journal article" date="2019" name="Anaerobe">
        <title>Detection of Robinsoniella peoriensis in multiple bone samples of a trauma patient.</title>
        <authorList>
            <person name="Schrottner P."/>
            <person name="Hartwich K."/>
            <person name="Bunk B."/>
            <person name="Schober I."/>
            <person name="Helbig S."/>
            <person name="Rudolph W.W."/>
            <person name="Gunzer F."/>
        </authorList>
    </citation>
    <scope>NUCLEOTIDE SEQUENCE [LARGE SCALE GENOMIC DNA]</scope>
    <source>
        <strain evidence="9 10">DSM 106044</strain>
    </source>
</reference>
<dbReference type="CDD" id="cd06261">
    <property type="entry name" value="TM_PBP2"/>
    <property type="match status" value="1"/>
</dbReference>
<evidence type="ECO:0000256" key="5">
    <source>
        <dbReference type="ARBA" id="ARBA00022989"/>
    </source>
</evidence>
<feature type="transmembrane region" description="Helical" evidence="7">
    <location>
        <begin position="21"/>
        <end position="42"/>
    </location>
</feature>
<dbReference type="InterPro" id="IPR035906">
    <property type="entry name" value="MetI-like_sf"/>
</dbReference>
<dbReference type="AlphaFoldDB" id="A0A4U8QB39"/>
<dbReference type="EMBL" id="QGQD01000019">
    <property type="protein sequence ID" value="TLD02265.1"/>
    <property type="molecule type" value="Genomic_DNA"/>
</dbReference>
<keyword evidence="9" id="KW-0762">Sugar transport</keyword>
<feature type="transmembrane region" description="Helical" evidence="7">
    <location>
        <begin position="278"/>
        <end position="299"/>
    </location>
</feature>
<feature type="transmembrane region" description="Helical" evidence="7">
    <location>
        <begin position="221"/>
        <end position="246"/>
    </location>
</feature>
<comment type="caution">
    <text evidence="9">The sequence shown here is derived from an EMBL/GenBank/DDBJ whole genome shotgun (WGS) entry which is preliminary data.</text>
</comment>
<keyword evidence="2 7" id="KW-0813">Transport</keyword>
<comment type="similarity">
    <text evidence="7">Belongs to the binding-protein-dependent transport system permease family.</text>
</comment>
<dbReference type="PANTHER" id="PTHR43227">
    <property type="entry name" value="BLL4140 PROTEIN"/>
    <property type="match status" value="1"/>
</dbReference>